<dbReference type="AlphaFoldDB" id="A0A165S1J2"/>
<organism evidence="1 2">
    <name type="scientific">Daedalea quercina L-15889</name>
    <dbReference type="NCBI Taxonomy" id="1314783"/>
    <lineage>
        <taxon>Eukaryota</taxon>
        <taxon>Fungi</taxon>
        <taxon>Dikarya</taxon>
        <taxon>Basidiomycota</taxon>
        <taxon>Agaricomycotina</taxon>
        <taxon>Agaricomycetes</taxon>
        <taxon>Polyporales</taxon>
        <taxon>Fomitopsis</taxon>
    </lineage>
</organism>
<sequence>MHVTLFTFTAGWLRLWFCLGAGRLSTLFPCFRRMSVQCNNVVYIVLLASLLNVHQHRPLAFDLCLDVRSQALSSTACLSCHVQRGKSYGHGACLRLWSGRGRLMTSGQLCAAPDQRAVR</sequence>
<dbReference type="EMBL" id="KV429046">
    <property type="protein sequence ID" value="KZT71417.1"/>
    <property type="molecule type" value="Genomic_DNA"/>
</dbReference>
<keyword evidence="2" id="KW-1185">Reference proteome</keyword>
<proteinExistence type="predicted"/>
<dbReference type="Proteomes" id="UP000076727">
    <property type="component" value="Unassembled WGS sequence"/>
</dbReference>
<name>A0A165S1J2_9APHY</name>
<evidence type="ECO:0000313" key="2">
    <source>
        <dbReference type="Proteomes" id="UP000076727"/>
    </source>
</evidence>
<evidence type="ECO:0000313" key="1">
    <source>
        <dbReference type="EMBL" id="KZT71417.1"/>
    </source>
</evidence>
<protein>
    <submittedName>
        <fullName evidence="1">Uncharacterized protein</fullName>
    </submittedName>
</protein>
<reference evidence="1 2" key="1">
    <citation type="journal article" date="2016" name="Mol. Biol. Evol.">
        <title>Comparative Genomics of Early-Diverging Mushroom-Forming Fungi Provides Insights into the Origins of Lignocellulose Decay Capabilities.</title>
        <authorList>
            <person name="Nagy L.G."/>
            <person name="Riley R."/>
            <person name="Tritt A."/>
            <person name="Adam C."/>
            <person name="Daum C."/>
            <person name="Floudas D."/>
            <person name="Sun H."/>
            <person name="Yadav J.S."/>
            <person name="Pangilinan J."/>
            <person name="Larsson K.H."/>
            <person name="Matsuura K."/>
            <person name="Barry K."/>
            <person name="Labutti K."/>
            <person name="Kuo R."/>
            <person name="Ohm R.A."/>
            <person name="Bhattacharya S.S."/>
            <person name="Shirouzu T."/>
            <person name="Yoshinaga Y."/>
            <person name="Martin F.M."/>
            <person name="Grigoriev I.V."/>
            <person name="Hibbett D.S."/>
        </authorList>
    </citation>
    <scope>NUCLEOTIDE SEQUENCE [LARGE SCALE GENOMIC DNA]</scope>
    <source>
        <strain evidence="1 2">L-15889</strain>
    </source>
</reference>
<gene>
    <name evidence="1" type="ORF">DAEQUDRAFT_130211</name>
</gene>
<accession>A0A165S1J2</accession>